<evidence type="ECO:0008006" key="11">
    <source>
        <dbReference type="Google" id="ProtNLM"/>
    </source>
</evidence>
<dbReference type="InterPro" id="IPR002401">
    <property type="entry name" value="Cyt_P450_E_grp-I"/>
</dbReference>
<feature type="signal peptide" evidence="8">
    <location>
        <begin position="1"/>
        <end position="23"/>
    </location>
</feature>
<dbReference type="GO" id="GO:0016705">
    <property type="term" value="F:oxidoreductase activity, acting on paired donors, with incorporation or reduction of molecular oxygen"/>
    <property type="evidence" value="ECO:0007669"/>
    <property type="project" value="InterPro"/>
</dbReference>
<comment type="caution">
    <text evidence="9">The sequence shown here is derived from an EMBL/GenBank/DDBJ whole genome shotgun (WGS) entry which is preliminary data.</text>
</comment>
<dbReference type="SUPFAM" id="SSF48264">
    <property type="entry name" value="Cytochrome P450"/>
    <property type="match status" value="1"/>
</dbReference>
<evidence type="ECO:0000256" key="3">
    <source>
        <dbReference type="ARBA" id="ARBA00022723"/>
    </source>
</evidence>
<evidence type="ECO:0000256" key="1">
    <source>
        <dbReference type="ARBA" id="ARBA00010617"/>
    </source>
</evidence>
<keyword evidence="8" id="KW-0732">Signal</keyword>
<keyword evidence="4 7" id="KW-0560">Oxidoreductase</keyword>
<comment type="similarity">
    <text evidence="1 7">Belongs to the cytochrome P450 family.</text>
</comment>
<evidence type="ECO:0000256" key="6">
    <source>
        <dbReference type="PIRSR" id="PIRSR602401-1"/>
    </source>
</evidence>
<evidence type="ECO:0000256" key="4">
    <source>
        <dbReference type="ARBA" id="ARBA00023002"/>
    </source>
</evidence>
<evidence type="ECO:0000256" key="5">
    <source>
        <dbReference type="ARBA" id="ARBA00023004"/>
    </source>
</evidence>
<dbReference type="GO" id="GO:0005506">
    <property type="term" value="F:iron ion binding"/>
    <property type="evidence" value="ECO:0007669"/>
    <property type="project" value="InterPro"/>
</dbReference>
<dbReference type="PROSITE" id="PS00086">
    <property type="entry name" value="CYTOCHROME_P450"/>
    <property type="match status" value="1"/>
</dbReference>
<keyword evidence="3 6" id="KW-0479">Metal-binding</keyword>
<dbReference type="PANTHER" id="PTHR47955:SF8">
    <property type="entry name" value="CYTOCHROME P450 71D11-LIKE"/>
    <property type="match status" value="1"/>
</dbReference>
<dbReference type="AlphaFoldDB" id="A0AAD5ZC38"/>
<dbReference type="CDD" id="cd11072">
    <property type="entry name" value="CYP71-like"/>
    <property type="match status" value="1"/>
</dbReference>
<dbReference type="FunFam" id="1.10.630.10:FF:000064">
    <property type="entry name" value="Cytochrome P450 monooxygenase"/>
    <property type="match status" value="1"/>
</dbReference>
<protein>
    <recommendedName>
        <fullName evidence="11">Cytochrome P450</fullName>
    </recommendedName>
</protein>
<reference evidence="9 10" key="1">
    <citation type="journal article" date="2022" name="Cell">
        <title>Repeat-based holocentromeres influence genome architecture and karyotype evolution.</title>
        <authorList>
            <person name="Hofstatter P.G."/>
            <person name="Thangavel G."/>
            <person name="Lux T."/>
            <person name="Neumann P."/>
            <person name="Vondrak T."/>
            <person name="Novak P."/>
            <person name="Zhang M."/>
            <person name="Costa L."/>
            <person name="Castellani M."/>
            <person name="Scott A."/>
            <person name="Toegelov H."/>
            <person name="Fuchs J."/>
            <person name="Mata-Sucre Y."/>
            <person name="Dias Y."/>
            <person name="Vanzela A.L.L."/>
            <person name="Huettel B."/>
            <person name="Almeida C.C.S."/>
            <person name="Simkova H."/>
            <person name="Souza G."/>
            <person name="Pedrosa-Harand A."/>
            <person name="Macas J."/>
            <person name="Mayer K.F.X."/>
            <person name="Houben A."/>
            <person name="Marques A."/>
        </authorList>
    </citation>
    <scope>NUCLEOTIDE SEQUENCE [LARGE SCALE GENOMIC DNA]</scope>
    <source>
        <strain evidence="9">RhyTen1mFocal</strain>
    </source>
</reference>
<name>A0AAD5ZC38_9POAL</name>
<comment type="cofactor">
    <cofactor evidence="6">
        <name>heme</name>
        <dbReference type="ChEBI" id="CHEBI:30413"/>
    </cofactor>
</comment>
<keyword evidence="5 6" id="KW-0408">Iron</keyword>
<feature type="binding site" description="axial binding residue" evidence="6">
    <location>
        <position position="437"/>
    </location>
    <ligand>
        <name>heme</name>
        <dbReference type="ChEBI" id="CHEBI:30413"/>
    </ligand>
    <ligandPart>
        <name>Fe</name>
        <dbReference type="ChEBI" id="CHEBI:18248"/>
    </ligandPart>
</feature>
<dbReference type="Pfam" id="PF00067">
    <property type="entry name" value="p450"/>
    <property type="match status" value="1"/>
</dbReference>
<dbReference type="Gene3D" id="1.10.630.10">
    <property type="entry name" value="Cytochrome P450"/>
    <property type="match status" value="1"/>
</dbReference>
<gene>
    <name evidence="9" type="ORF">LUZ61_019951</name>
</gene>
<accession>A0AAD5ZC38</accession>
<proteinExistence type="inferred from homology"/>
<dbReference type="PRINTS" id="PR00463">
    <property type="entry name" value="EP450I"/>
</dbReference>
<keyword evidence="2 6" id="KW-0349">Heme</keyword>
<keyword evidence="10" id="KW-1185">Reference proteome</keyword>
<evidence type="ECO:0000313" key="10">
    <source>
        <dbReference type="Proteomes" id="UP001210211"/>
    </source>
</evidence>
<dbReference type="Proteomes" id="UP001210211">
    <property type="component" value="Unassembled WGS sequence"/>
</dbReference>
<dbReference type="EMBL" id="JAMRDG010000002">
    <property type="protein sequence ID" value="KAJ3690787.1"/>
    <property type="molecule type" value="Genomic_DNA"/>
</dbReference>
<keyword evidence="7" id="KW-0503">Monooxygenase</keyword>
<evidence type="ECO:0000256" key="8">
    <source>
        <dbReference type="SAM" id="SignalP"/>
    </source>
</evidence>
<feature type="chain" id="PRO_5042085272" description="Cytochrome P450" evidence="8">
    <location>
        <begin position="24"/>
        <end position="496"/>
    </location>
</feature>
<dbReference type="PANTHER" id="PTHR47955">
    <property type="entry name" value="CYTOCHROME P450 FAMILY 71 PROTEIN"/>
    <property type="match status" value="1"/>
</dbReference>
<evidence type="ECO:0000256" key="7">
    <source>
        <dbReference type="RuleBase" id="RU000461"/>
    </source>
</evidence>
<dbReference type="GO" id="GO:0004497">
    <property type="term" value="F:monooxygenase activity"/>
    <property type="evidence" value="ECO:0007669"/>
    <property type="project" value="UniProtKB-KW"/>
</dbReference>
<dbReference type="PRINTS" id="PR00385">
    <property type="entry name" value="P450"/>
</dbReference>
<dbReference type="InterPro" id="IPR001128">
    <property type="entry name" value="Cyt_P450"/>
</dbReference>
<dbReference type="GO" id="GO:0020037">
    <property type="term" value="F:heme binding"/>
    <property type="evidence" value="ECO:0007669"/>
    <property type="project" value="InterPro"/>
</dbReference>
<organism evidence="9 10">
    <name type="scientific">Rhynchospora tenuis</name>
    <dbReference type="NCBI Taxonomy" id="198213"/>
    <lineage>
        <taxon>Eukaryota</taxon>
        <taxon>Viridiplantae</taxon>
        <taxon>Streptophyta</taxon>
        <taxon>Embryophyta</taxon>
        <taxon>Tracheophyta</taxon>
        <taxon>Spermatophyta</taxon>
        <taxon>Magnoliopsida</taxon>
        <taxon>Liliopsida</taxon>
        <taxon>Poales</taxon>
        <taxon>Cyperaceae</taxon>
        <taxon>Cyperoideae</taxon>
        <taxon>Rhynchosporeae</taxon>
        <taxon>Rhynchospora</taxon>
    </lineage>
</organism>
<evidence type="ECO:0000313" key="9">
    <source>
        <dbReference type="EMBL" id="KAJ3690787.1"/>
    </source>
</evidence>
<evidence type="ECO:0000256" key="2">
    <source>
        <dbReference type="ARBA" id="ARBA00022617"/>
    </source>
</evidence>
<sequence>MAAFYYLLLLILPLLLFLKTKRGSKYSHRLLPPGPWTLPIIGSLHHLFGAGLPHHKLRNMSRRYGDLMFLQLGEHPTVVVSSREAVREITKTHDIKFCTRPVNFTARVLSYDMKDVVFAPYGEYWRQIRKICVLELFSSKRVQSFKSIREEEIRSLIQWISSSSSSGEIVELNEGLMVLTNNVALRAIMGGKCNNQKLVLDNIIKAFEQHTGFNLANLFPSSHIVSKLSGAVRKAEECHRSLDRMMDGIIRDHRDRGSEEEVEDVLTVLLKLHDEGSGTDSLSIDSVKAVIADLIAAGTDTTAASLDWIMAELIKNPAVMKKAQIEVRQQLHGRENITESDVAKLEFMHLIIKETFRLHPPGPFISRECRETCRILGYDIPKGTNVLVNVWALGRDSRYWKDAEEFKPERFAEYNKDLNFNGTDFELIPFGAGRRICPGMTFALATLELALANLLYHFNWELPGGVKRDDLDMTEDAGFTARRKSPLLLHARPYHH</sequence>
<dbReference type="InterPro" id="IPR036396">
    <property type="entry name" value="Cyt_P450_sf"/>
</dbReference>
<dbReference type="InterPro" id="IPR017972">
    <property type="entry name" value="Cyt_P450_CS"/>
</dbReference>